<sequence length="282" mass="30960">MVGVHGIGNEYRGEAVMHSNWFPAMLDGLRRAGAGLEPADLICAFYGDVFRPASRTLSSEIPWYEADDVRDEIELGLLETWWEHAACHDTALVGPEERTLARTPRSVQRALDALSNSKFFAGIAERAMIFSLKQVRNYFTDEHVRKAAIERVADAVGTDTRVLVGHSLGSVVAYEALCAHPEWPVHTLVTLGSPLGIRNLVFDRLRPPADEHGLGRWPGSAAGWSNIVDDGDIVALRKDLRPLFGDRVSTTVVHCGARAHDATRYLTSEATGRAIAAAFRHV</sequence>
<protein>
    <recommendedName>
        <fullName evidence="3">Mucin</fullName>
    </recommendedName>
</protein>
<organism evidence="1 2">
    <name type="scientific">Amycolatopsis coloradensis</name>
    <dbReference type="NCBI Taxonomy" id="76021"/>
    <lineage>
        <taxon>Bacteria</taxon>
        <taxon>Bacillati</taxon>
        <taxon>Actinomycetota</taxon>
        <taxon>Actinomycetes</taxon>
        <taxon>Pseudonocardiales</taxon>
        <taxon>Pseudonocardiaceae</taxon>
        <taxon>Amycolatopsis</taxon>
    </lineage>
</organism>
<gene>
    <name evidence="1" type="ORF">BS329_35820</name>
</gene>
<dbReference type="InterPro" id="IPR029058">
    <property type="entry name" value="AB_hydrolase_fold"/>
</dbReference>
<dbReference type="AlphaFoldDB" id="A0A1R0KGI6"/>
<comment type="caution">
    <text evidence="1">The sequence shown here is derived from an EMBL/GenBank/DDBJ whole genome shotgun (WGS) entry which is preliminary data.</text>
</comment>
<reference evidence="1 2" key="1">
    <citation type="submission" date="2016-01" db="EMBL/GenBank/DDBJ databases">
        <title>Amycolatopsis coloradensis genome sequencing and assembly.</title>
        <authorList>
            <person name="Mayilraj S."/>
        </authorList>
    </citation>
    <scope>NUCLEOTIDE SEQUENCE [LARGE SCALE GENOMIC DNA]</scope>
    <source>
        <strain evidence="1 2">DSM 44225</strain>
    </source>
</reference>
<evidence type="ECO:0000313" key="2">
    <source>
        <dbReference type="Proteomes" id="UP000187486"/>
    </source>
</evidence>
<dbReference type="Proteomes" id="UP000187486">
    <property type="component" value="Unassembled WGS sequence"/>
</dbReference>
<evidence type="ECO:0008006" key="3">
    <source>
        <dbReference type="Google" id="ProtNLM"/>
    </source>
</evidence>
<name>A0A1R0KGI6_9PSEU</name>
<proteinExistence type="predicted"/>
<dbReference type="EMBL" id="MQUQ01000023">
    <property type="protein sequence ID" value="OLZ44695.1"/>
    <property type="molecule type" value="Genomic_DNA"/>
</dbReference>
<dbReference type="Gene3D" id="3.40.50.1820">
    <property type="entry name" value="alpha/beta hydrolase"/>
    <property type="match status" value="1"/>
</dbReference>
<keyword evidence="2" id="KW-1185">Reference proteome</keyword>
<dbReference type="SUPFAM" id="SSF53474">
    <property type="entry name" value="alpha/beta-Hydrolases"/>
    <property type="match status" value="1"/>
</dbReference>
<evidence type="ECO:0000313" key="1">
    <source>
        <dbReference type="EMBL" id="OLZ44695.1"/>
    </source>
</evidence>
<dbReference type="STRING" id="76021.BS329_35820"/>
<dbReference type="OrthoDB" id="3483116at2"/>
<accession>A0A1R0KGI6</accession>